<dbReference type="PANTHER" id="PTHR43166:SF6">
    <property type="entry name" value="PHOSPHONATES IMPORT ATP-BINDING PROTEIN PHNC"/>
    <property type="match status" value="1"/>
</dbReference>
<keyword evidence="9" id="KW-1185">Reference proteome</keyword>
<dbReference type="SUPFAM" id="SSF52540">
    <property type="entry name" value="P-loop containing nucleoside triphosphate hydrolases"/>
    <property type="match status" value="1"/>
</dbReference>
<dbReference type="SMART" id="SM00382">
    <property type="entry name" value="AAA"/>
    <property type="match status" value="1"/>
</dbReference>
<proteinExistence type="predicted"/>
<evidence type="ECO:0000256" key="3">
    <source>
        <dbReference type="ARBA" id="ARBA00022741"/>
    </source>
</evidence>
<dbReference type="CDD" id="cd03256">
    <property type="entry name" value="ABC_PhnC_transporter"/>
    <property type="match status" value="1"/>
</dbReference>
<dbReference type="PROSITE" id="PS50893">
    <property type="entry name" value="ABC_TRANSPORTER_2"/>
    <property type="match status" value="1"/>
</dbReference>
<protein>
    <submittedName>
        <fullName evidence="8">Phosphonate ABC transporter ATP-binding protein</fullName>
    </submittedName>
</protein>
<dbReference type="RefSeq" id="WP_379961135.1">
    <property type="nucleotide sequence ID" value="NZ_JAUYVI010000009.1"/>
</dbReference>
<gene>
    <name evidence="8" type="primary">phnC</name>
    <name evidence="8" type="ORF">Q8A70_25660</name>
</gene>
<keyword evidence="5" id="KW-1278">Translocase</keyword>
<keyword evidence="3" id="KW-0547">Nucleotide-binding</keyword>
<dbReference type="InterPro" id="IPR027417">
    <property type="entry name" value="P-loop_NTPase"/>
</dbReference>
<keyword evidence="2" id="KW-1003">Cell membrane</keyword>
<evidence type="ECO:0000256" key="6">
    <source>
        <dbReference type="ARBA" id="ARBA00023136"/>
    </source>
</evidence>
<evidence type="ECO:0000313" key="8">
    <source>
        <dbReference type="EMBL" id="MDQ7251099.1"/>
    </source>
</evidence>
<dbReference type="Gene3D" id="3.40.50.300">
    <property type="entry name" value="P-loop containing nucleotide triphosphate hydrolases"/>
    <property type="match status" value="1"/>
</dbReference>
<dbReference type="Pfam" id="PF00005">
    <property type="entry name" value="ABC_tran"/>
    <property type="match status" value="1"/>
</dbReference>
<dbReference type="NCBIfam" id="TIGR02315">
    <property type="entry name" value="ABC_phnC"/>
    <property type="match status" value="1"/>
</dbReference>
<keyword evidence="1" id="KW-0813">Transport</keyword>
<keyword evidence="4 8" id="KW-0067">ATP-binding</keyword>
<evidence type="ECO:0000256" key="5">
    <source>
        <dbReference type="ARBA" id="ARBA00022967"/>
    </source>
</evidence>
<evidence type="ECO:0000256" key="4">
    <source>
        <dbReference type="ARBA" id="ARBA00022840"/>
    </source>
</evidence>
<name>A0ABU0YTQ8_9PROT</name>
<evidence type="ECO:0000259" key="7">
    <source>
        <dbReference type="PROSITE" id="PS50893"/>
    </source>
</evidence>
<keyword evidence="6" id="KW-0472">Membrane</keyword>
<dbReference type="InterPro" id="IPR012693">
    <property type="entry name" value="ABC_transpr_PhnC"/>
</dbReference>
<dbReference type="GO" id="GO:0005524">
    <property type="term" value="F:ATP binding"/>
    <property type="evidence" value="ECO:0007669"/>
    <property type="project" value="UniProtKB-KW"/>
</dbReference>
<reference evidence="9" key="1">
    <citation type="submission" date="2023-08" db="EMBL/GenBank/DDBJ databases">
        <title>Rhodospirillaceae gen. nov., a novel taxon isolated from the Yangtze River Yuezi River estuary sludge.</title>
        <authorList>
            <person name="Ruan L."/>
        </authorList>
    </citation>
    <scope>NUCLEOTIDE SEQUENCE [LARGE SCALE GENOMIC DNA]</scope>
    <source>
        <strain evidence="9">R-7</strain>
    </source>
</reference>
<dbReference type="InterPro" id="IPR003439">
    <property type="entry name" value="ABC_transporter-like_ATP-bd"/>
</dbReference>
<sequence>MTHWAVEVRNLSKTFGGGRKALDGVSITVAAGEMVALIGASGSGKSTLLRHLSGLVAGDRRAGAGAIKIGGAAVQANGRLSADVRRIRGDVGFVFQQFNLVNRLTVITNVLIGTLGRLPLWRTLLFRFPETERRRAIAALQRVGIADWAFQRAATLSGGQQQRAAIARAMVQGAKLVLADEPIASLDPEAARRVMESLAELNRGDGVTVIVSLHQVQFAMRYCPRTIALRSGQVVFDGPSAALTPQKLAELYGAEAEELLLGEAPTPAKTSPRGTIGFPRPVEALAIAAAG</sequence>
<dbReference type="InterPro" id="IPR017871">
    <property type="entry name" value="ABC_transporter-like_CS"/>
</dbReference>
<dbReference type="Proteomes" id="UP001230156">
    <property type="component" value="Unassembled WGS sequence"/>
</dbReference>
<feature type="domain" description="ABC transporter" evidence="7">
    <location>
        <begin position="6"/>
        <end position="256"/>
    </location>
</feature>
<organism evidence="8 9">
    <name type="scientific">Dongia sedimenti</name>
    <dbReference type="NCBI Taxonomy" id="3064282"/>
    <lineage>
        <taxon>Bacteria</taxon>
        <taxon>Pseudomonadati</taxon>
        <taxon>Pseudomonadota</taxon>
        <taxon>Alphaproteobacteria</taxon>
        <taxon>Rhodospirillales</taxon>
        <taxon>Dongiaceae</taxon>
        <taxon>Dongia</taxon>
    </lineage>
</organism>
<comment type="caution">
    <text evidence="8">The sequence shown here is derived from an EMBL/GenBank/DDBJ whole genome shotgun (WGS) entry which is preliminary data.</text>
</comment>
<dbReference type="InterPro" id="IPR050086">
    <property type="entry name" value="MetN_ABC_transporter-like"/>
</dbReference>
<accession>A0ABU0YTQ8</accession>
<evidence type="ECO:0000256" key="2">
    <source>
        <dbReference type="ARBA" id="ARBA00022475"/>
    </source>
</evidence>
<evidence type="ECO:0000256" key="1">
    <source>
        <dbReference type="ARBA" id="ARBA00022448"/>
    </source>
</evidence>
<evidence type="ECO:0000313" key="9">
    <source>
        <dbReference type="Proteomes" id="UP001230156"/>
    </source>
</evidence>
<dbReference type="PANTHER" id="PTHR43166">
    <property type="entry name" value="AMINO ACID IMPORT ATP-BINDING PROTEIN"/>
    <property type="match status" value="1"/>
</dbReference>
<dbReference type="EMBL" id="JAUYVI010000009">
    <property type="protein sequence ID" value="MDQ7251099.1"/>
    <property type="molecule type" value="Genomic_DNA"/>
</dbReference>
<dbReference type="PROSITE" id="PS00211">
    <property type="entry name" value="ABC_TRANSPORTER_1"/>
    <property type="match status" value="1"/>
</dbReference>
<dbReference type="InterPro" id="IPR003593">
    <property type="entry name" value="AAA+_ATPase"/>
</dbReference>